<proteinExistence type="predicted"/>
<dbReference type="Proteomes" id="UP000027265">
    <property type="component" value="Unassembled WGS sequence"/>
</dbReference>
<dbReference type="FunCoup" id="A0A067QB45">
    <property type="interactions" value="259"/>
</dbReference>
<dbReference type="InterPro" id="IPR013328">
    <property type="entry name" value="6PGD_dom2"/>
</dbReference>
<feature type="domain" description="Ketopantoate reductase N-terminal" evidence="1">
    <location>
        <begin position="4"/>
        <end position="157"/>
    </location>
</feature>
<dbReference type="OrthoDB" id="3609at2759"/>
<gene>
    <name evidence="3" type="ORF">JAAARDRAFT_218818</name>
</gene>
<organism evidence="3 4">
    <name type="scientific">Jaapia argillacea MUCL 33604</name>
    <dbReference type="NCBI Taxonomy" id="933084"/>
    <lineage>
        <taxon>Eukaryota</taxon>
        <taxon>Fungi</taxon>
        <taxon>Dikarya</taxon>
        <taxon>Basidiomycota</taxon>
        <taxon>Agaricomycotina</taxon>
        <taxon>Agaricomycetes</taxon>
        <taxon>Agaricomycetidae</taxon>
        <taxon>Jaapiales</taxon>
        <taxon>Jaapiaceae</taxon>
        <taxon>Jaapia</taxon>
    </lineage>
</organism>
<dbReference type="InParanoid" id="A0A067QB45"/>
<evidence type="ECO:0000313" key="4">
    <source>
        <dbReference type="Proteomes" id="UP000027265"/>
    </source>
</evidence>
<keyword evidence="4" id="KW-1185">Reference proteome</keyword>
<dbReference type="GO" id="GO:0005737">
    <property type="term" value="C:cytoplasm"/>
    <property type="evidence" value="ECO:0007669"/>
    <property type="project" value="TreeGrafter"/>
</dbReference>
<dbReference type="PANTHER" id="PTHR21708:SF43">
    <property type="entry name" value="KETOPANTOATE REDUCTASE C-TERMINAL DOMAIN-CONTAINING PROTEIN"/>
    <property type="match status" value="1"/>
</dbReference>
<reference evidence="4" key="1">
    <citation type="journal article" date="2014" name="Proc. Natl. Acad. Sci. U.S.A.">
        <title>Extensive sampling of basidiomycete genomes demonstrates inadequacy of the white-rot/brown-rot paradigm for wood decay fungi.</title>
        <authorList>
            <person name="Riley R."/>
            <person name="Salamov A.A."/>
            <person name="Brown D.W."/>
            <person name="Nagy L.G."/>
            <person name="Floudas D."/>
            <person name="Held B.W."/>
            <person name="Levasseur A."/>
            <person name="Lombard V."/>
            <person name="Morin E."/>
            <person name="Otillar R."/>
            <person name="Lindquist E.A."/>
            <person name="Sun H."/>
            <person name="LaButti K.M."/>
            <person name="Schmutz J."/>
            <person name="Jabbour D."/>
            <person name="Luo H."/>
            <person name="Baker S.E."/>
            <person name="Pisabarro A.G."/>
            <person name="Walton J.D."/>
            <person name="Blanchette R.A."/>
            <person name="Henrissat B."/>
            <person name="Martin F."/>
            <person name="Cullen D."/>
            <person name="Hibbett D.S."/>
            <person name="Grigoriev I.V."/>
        </authorList>
    </citation>
    <scope>NUCLEOTIDE SEQUENCE [LARGE SCALE GENOMIC DNA]</scope>
    <source>
        <strain evidence="4">MUCL 33604</strain>
    </source>
</reference>
<name>A0A067QB45_9AGAM</name>
<dbReference type="SUPFAM" id="SSF51735">
    <property type="entry name" value="NAD(P)-binding Rossmann-fold domains"/>
    <property type="match status" value="1"/>
</dbReference>
<dbReference type="EMBL" id="KL197709">
    <property type="protein sequence ID" value="KDQ64189.1"/>
    <property type="molecule type" value="Genomic_DNA"/>
</dbReference>
<dbReference type="Pfam" id="PF08546">
    <property type="entry name" value="ApbA_C"/>
    <property type="match status" value="1"/>
</dbReference>
<dbReference type="InterPro" id="IPR013752">
    <property type="entry name" value="KPA_reductase"/>
</dbReference>
<dbReference type="InterPro" id="IPR008927">
    <property type="entry name" value="6-PGluconate_DH-like_C_sf"/>
</dbReference>
<feature type="domain" description="Ketopantoate reductase C-terminal" evidence="2">
    <location>
        <begin position="195"/>
        <end position="319"/>
    </location>
</feature>
<evidence type="ECO:0000313" key="3">
    <source>
        <dbReference type="EMBL" id="KDQ64189.1"/>
    </source>
</evidence>
<dbReference type="Gene3D" id="3.40.50.720">
    <property type="entry name" value="NAD(P)-binding Rossmann-like Domain"/>
    <property type="match status" value="1"/>
</dbReference>
<evidence type="ECO:0008006" key="5">
    <source>
        <dbReference type="Google" id="ProtNLM"/>
    </source>
</evidence>
<dbReference type="HOGENOM" id="CLU_031468_2_1_1"/>
<dbReference type="InterPro" id="IPR013332">
    <property type="entry name" value="KPR_N"/>
</dbReference>
<dbReference type="AlphaFoldDB" id="A0A067QB45"/>
<sequence length="319" mass="34194">MSEICVVGLGAIGTIYAWALQRSGKAKITAVCRSNFRTIADNGLHITSDKLGGINTWRPDRIVNSIADAADRDYDYVICAFKCLPDVAKTPDLISPLLTKTKTFVLIQNGIAIEADLQTAVPDATIISGCAWIDVTAVDGGKTVVQTGQERLTLGYHRPPKTLTNQFDEGAAKESLSVLVDLLQLGGASPEPTDDIDAARWRKILCFSTLCTLSRASVSDILSGKALPDMLPVVRGVMVEVISVARHAGVSTTDLPDNAWDPIIEEAIQDYSDILPGSNPSSFKPSMLVDLEALRPIEVEPIVGGVIKKARELGVSTPR</sequence>
<protein>
    <recommendedName>
        <fullName evidence="5">2-dehydropantoate 2-reductase</fullName>
    </recommendedName>
</protein>
<dbReference type="SUPFAM" id="SSF48179">
    <property type="entry name" value="6-phosphogluconate dehydrogenase C-terminal domain-like"/>
    <property type="match status" value="1"/>
</dbReference>
<dbReference type="Gene3D" id="1.10.1040.10">
    <property type="entry name" value="N-(1-d-carboxylethyl)-l-norvaline Dehydrogenase, domain 2"/>
    <property type="match status" value="1"/>
</dbReference>
<evidence type="ECO:0000259" key="2">
    <source>
        <dbReference type="Pfam" id="PF08546"/>
    </source>
</evidence>
<dbReference type="InterPro" id="IPR051402">
    <property type="entry name" value="KPR-Related"/>
</dbReference>
<dbReference type="Pfam" id="PF02558">
    <property type="entry name" value="ApbA"/>
    <property type="match status" value="1"/>
</dbReference>
<accession>A0A067QB45</accession>
<dbReference type="STRING" id="933084.A0A067QB45"/>
<dbReference type="PANTHER" id="PTHR21708">
    <property type="entry name" value="PROBABLE 2-DEHYDROPANTOATE 2-REDUCTASE"/>
    <property type="match status" value="1"/>
</dbReference>
<dbReference type="InterPro" id="IPR036291">
    <property type="entry name" value="NAD(P)-bd_dom_sf"/>
</dbReference>
<evidence type="ECO:0000259" key="1">
    <source>
        <dbReference type="Pfam" id="PF02558"/>
    </source>
</evidence>